<keyword evidence="3" id="KW-1185">Reference proteome</keyword>
<sequence>MLVPPAQVDAARSALQFDSNSLSRGKIELVVAETNDSWVRDYGPTFVFDGEPTSRKMVGIDWRYNAWGGKYPPWDADDAAASAICDHVGINRIRSSLCLEGGAIETDGKSRLMTTPECVVTNTRNPGWSREQVASELHTQLGVTEIVWLSGGGLVGDDTDGHIDQLARFVDPENIVVAVSDDAEDPNHEPLEDNYRQLRRWSDATEPNVEIHRLPIPLAREINGQRVPESYCNFLMLGRDRLLLPTFGQKESDDRAIGILSDLAHDASIEPIDCRDLVWGLGALHCASRDQPV</sequence>
<protein>
    <submittedName>
        <fullName evidence="2">Putative agmatine deiminase</fullName>
        <ecNumber evidence="2">3.5.3.12</ecNumber>
    </submittedName>
</protein>
<reference evidence="2 3" key="1">
    <citation type="submission" date="2019-02" db="EMBL/GenBank/DDBJ databases">
        <title>Deep-cultivation of Planctomycetes and their phenomic and genomic characterization uncovers novel biology.</title>
        <authorList>
            <person name="Wiegand S."/>
            <person name="Jogler M."/>
            <person name="Boedeker C."/>
            <person name="Pinto D."/>
            <person name="Vollmers J."/>
            <person name="Rivas-Marin E."/>
            <person name="Kohn T."/>
            <person name="Peeters S.H."/>
            <person name="Heuer A."/>
            <person name="Rast P."/>
            <person name="Oberbeckmann S."/>
            <person name="Bunk B."/>
            <person name="Jeske O."/>
            <person name="Meyerdierks A."/>
            <person name="Storesund J.E."/>
            <person name="Kallscheuer N."/>
            <person name="Luecker S."/>
            <person name="Lage O.M."/>
            <person name="Pohl T."/>
            <person name="Merkel B.J."/>
            <person name="Hornburger P."/>
            <person name="Mueller R.-W."/>
            <person name="Bruemmer F."/>
            <person name="Labrenz M."/>
            <person name="Spormann A.M."/>
            <person name="Op Den Camp H."/>
            <person name="Overmann J."/>
            <person name="Amann R."/>
            <person name="Jetten M.S.M."/>
            <person name="Mascher T."/>
            <person name="Medema M.H."/>
            <person name="Devos D.P."/>
            <person name="Kaster A.-K."/>
            <person name="Ovreas L."/>
            <person name="Rohde M."/>
            <person name="Galperin M.Y."/>
            <person name="Jogler C."/>
        </authorList>
    </citation>
    <scope>NUCLEOTIDE SEQUENCE [LARGE SCALE GENOMIC DNA]</scope>
    <source>
        <strain evidence="2 3">CA13</strain>
    </source>
</reference>
<dbReference type="EC" id="3.5.3.12" evidence="2"/>
<keyword evidence="1 2" id="KW-0378">Hydrolase</keyword>
<organism evidence="2 3">
    <name type="scientific">Novipirellula herctigrandis</name>
    <dbReference type="NCBI Taxonomy" id="2527986"/>
    <lineage>
        <taxon>Bacteria</taxon>
        <taxon>Pseudomonadati</taxon>
        <taxon>Planctomycetota</taxon>
        <taxon>Planctomycetia</taxon>
        <taxon>Pirellulales</taxon>
        <taxon>Pirellulaceae</taxon>
        <taxon>Novipirellula</taxon>
    </lineage>
</organism>
<gene>
    <name evidence="2" type="primary">aguA</name>
    <name evidence="2" type="ORF">CA13_38490</name>
</gene>
<accession>A0A5C5Z5N8</accession>
<dbReference type="InterPro" id="IPR007466">
    <property type="entry name" value="Peptidyl-Arg-deiminase_porph"/>
</dbReference>
<dbReference type="GO" id="GO:0009446">
    <property type="term" value="P:putrescine biosynthetic process"/>
    <property type="evidence" value="ECO:0007669"/>
    <property type="project" value="InterPro"/>
</dbReference>
<proteinExistence type="predicted"/>
<dbReference type="Pfam" id="PF04371">
    <property type="entry name" value="PAD_porph"/>
    <property type="match status" value="1"/>
</dbReference>
<dbReference type="EMBL" id="SJPJ01000001">
    <property type="protein sequence ID" value="TWT82386.1"/>
    <property type="molecule type" value="Genomic_DNA"/>
</dbReference>
<evidence type="ECO:0000313" key="2">
    <source>
        <dbReference type="EMBL" id="TWT82386.1"/>
    </source>
</evidence>
<name>A0A5C5Z5N8_9BACT</name>
<dbReference type="PANTHER" id="PTHR31377">
    <property type="entry name" value="AGMATINE DEIMINASE-RELATED"/>
    <property type="match status" value="1"/>
</dbReference>
<dbReference type="GO" id="GO:0047632">
    <property type="term" value="F:agmatine deiminase activity"/>
    <property type="evidence" value="ECO:0007669"/>
    <property type="project" value="UniProtKB-EC"/>
</dbReference>
<comment type="caution">
    <text evidence="2">The sequence shown here is derived from an EMBL/GenBank/DDBJ whole genome shotgun (WGS) entry which is preliminary data.</text>
</comment>
<dbReference type="GO" id="GO:0004668">
    <property type="term" value="F:protein-arginine deiminase activity"/>
    <property type="evidence" value="ECO:0007669"/>
    <property type="project" value="InterPro"/>
</dbReference>
<dbReference type="PANTHER" id="PTHR31377:SF0">
    <property type="entry name" value="AGMATINE DEIMINASE-RELATED"/>
    <property type="match status" value="1"/>
</dbReference>
<evidence type="ECO:0000313" key="3">
    <source>
        <dbReference type="Proteomes" id="UP000315010"/>
    </source>
</evidence>
<dbReference type="Proteomes" id="UP000315010">
    <property type="component" value="Unassembled WGS sequence"/>
</dbReference>
<dbReference type="Gene3D" id="3.75.10.10">
    <property type="entry name" value="L-arginine/glycine Amidinotransferase, Chain A"/>
    <property type="match status" value="1"/>
</dbReference>
<evidence type="ECO:0000256" key="1">
    <source>
        <dbReference type="ARBA" id="ARBA00022801"/>
    </source>
</evidence>
<dbReference type="SUPFAM" id="SSF55909">
    <property type="entry name" value="Pentein"/>
    <property type="match status" value="1"/>
</dbReference>
<dbReference type="AlphaFoldDB" id="A0A5C5Z5N8"/>